<feature type="region of interest" description="Disordered" evidence="1">
    <location>
        <begin position="251"/>
        <end position="289"/>
    </location>
</feature>
<dbReference type="PANTHER" id="PTHR43675">
    <property type="entry name" value="ARSENITE METHYLTRANSFERASE"/>
    <property type="match status" value="1"/>
</dbReference>
<dbReference type="InterPro" id="IPR029063">
    <property type="entry name" value="SAM-dependent_MTases_sf"/>
</dbReference>
<accession>A0A8S9MSS6</accession>
<dbReference type="SUPFAM" id="SSF53335">
    <property type="entry name" value="S-adenosyl-L-methionine-dependent methyltransferases"/>
    <property type="match status" value="1"/>
</dbReference>
<evidence type="ECO:0000256" key="1">
    <source>
        <dbReference type="SAM" id="MobiDB-lite"/>
    </source>
</evidence>
<gene>
    <name evidence="2" type="ORF">F2Q69_00053659</name>
</gene>
<sequence>MVHRVTEANNSGYDIEFFSRSVRQTTYLGSRLAVDNLPGSRLVNAEVIFAIDFEICSGFHEDGLKAGMGAAQGLLGKDMVPLMSNPKHMVPSLTKKGARGWWTPMFMTAGLTSATQFLKHFSRQNTLTKARGTFHVTMTLVLDLLYHLIFLQSNDLFALFLDDTTSYSTVSDDEDLKTAQMRKINILIDKARIEKNHELKYAEEKVKEAGLQVCVEQSCNDPSPTPKAKVRELPELVAGATVRRDHVQLATTDKHPRTSSCSSCRDEAVDTNHASNGARTKPHAPPEDSPRLFFPQVMTQADLGLADAYINGDFSFVNKETGLLNLIMILIANRELNSKNLNLAKKRGWWTPMFMTAGLTSATQFLKHFSRQNTLTKARRNISRHYDLSNELFALFLDDTMSYSTASDDEDLKTAQMRKINLLIDKARIEKNHEVLEIGCGWGTLAIEVVKKTGCKYTGITLSIEQLKYAEEKVKEAGLQDRITFKLCDYRQLSDAKKYDRIISCEMIEHVGHEFMDTFFSHCEAALAEDGIFVLQEAYY</sequence>
<evidence type="ECO:0008006" key="4">
    <source>
        <dbReference type="Google" id="ProtNLM"/>
    </source>
</evidence>
<protein>
    <recommendedName>
        <fullName evidence="4">Cyclopropane-fatty-acyl-phospholipid synthase</fullName>
    </recommendedName>
</protein>
<dbReference type="AlphaFoldDB" id="A0A8S9MSS6"/>
<dbReference type="GO" id="GO:0008168">
    <property type="term" value="F:methyltransferase activity"/>
    <property type="evidence" value="ECO:0007669"/>
    <property type="project" value="TreeGrafter"/>
</dbReference>
<evidence type="ECO:0000313" key="2">
    <source>
        <dbReference type="EMBL" id="KAF3485683.1"/>
    </source>
</evidence>
<name>A0A8S9MSS6_BRACR</name>
<dbReference type="Pfam" id="PF02353">
    <property type="entry name" value="CMAS"/>
    <property type="match status" value="1"/>
</dbReference>
<evidence type="ECO:0000313" key="3">
    <source>
        <dbReference type="Proteomes" id="UP000712600"/>
    </source>
</evidence>
<dbReference type="PANTHER" id="PTHR43675:SF19">
    <property type="entry name" value="AMINE OXIDASE DOMAIN-CONTAINING PROTEIN"/>
    <property type="match status" value="1"/>
</dbReference>
<dbReference type="EMBL" id="QGKX02002183">
    <property type="protein sequence ID" value="KAF3485683.1"/>
    <property type="molecule type" value="Genomic_DNA"/>
</dbReference>
<organism evidence="2 3">
    <name type="scientific">Brassica cretica</name>
    <name type="common">Mustard</name>
    <dbReference type="NCBI Taxonomy" id="69181"/>
    <lineage>
        <taxon>Eukaryota</taxon>
        <taxon>Viridiplantae</taxon>
        <taxon>Streptophyta</taxon>
        <taxon>Embryophyta</taxon>
        <taxon>Tracheophyta</taxon>
        <taxon>Spermatophyta</taxon>
        <taxon>Magnoliopsida</taxon>
        <taxon>eudicotyledons</taxon>
        <taxon>Gunneridae</taxon>
        <taxon>Pentapetalae</taxon>
        <taxon>rosids</taxon>
        <taxon>malvids</taxon>
        <taxon>Brassicales</taxon>
        <taxon>Brassicaceae</taxon>
        <taxon>Brassiceae</taxon>
        <taxon>Brassica</taxon>
    </lineage>
</organism>
<dbReference type="CDD" id="cd02440">
    <property type="entry name" value="AdoMet_MTases"/>
    <property type="match status" value="1"/>
</dbReference>
<dbReference type="Gene3D" id="3.40.50.150">
    <property type="entry name" value="Vaccinia Virus protein VP39"/>
    <property type="match status" value="1"/>
</dbReference>
<proteinExistence type="predicted"/>
<dbReference type="Proteomes" id="UP000712600">
    <property type="component" value="Unassembled WGS sequence"/>
</dbReference>
<reference evidence="2" key="1">
    <citation type="submission" date="2019-12" db="EMBL/GenBank/DDBJ databases">
        <title>Genome sequencing and annotation of Brassica cretica.</title>
        <authorList>
            <person name="Studholme D.J."/>
            <person name="Sarris P."/>
        </authorList>
    </citation>
    <scope>NUCLEOTIDE SEQUENCE</scope>
    <source>
        <strain evidence="2">PFS-109/04</strain>
        <tissue evidence="2">Leaf</tissue>
    </source>
</reference>
<dbReference type="InterPro" id="IPR026669">
    <property type="entry name" value="Arsenite_MeTrfase-like"/>
</dbReference>
<comment type="caution">
    <text evidence="2">The sequence shown here is derived from an EMBL/GenBank/DDBJ whole genome shotgun (WGS) entry which is preliminary data.</text>
</comment>